<feature type="coiled-coil region" evidence="1">
    <location>
        <begin position="24"/>
        <end position="58"/>
    </location>
</feature>
<dbReference type="EMBL" id="JAACJO010000006">
    <property type="protein sequence ID" value="KAF5357019.1"/>
    <property type="molecule type" value="Genomic_DNA"/>
</dbReference>
<keyword evidence="1" id="KW-0175">Coiled coil</keyword>
<evidence type="ECO:0000313" key="2">
    <source>
        <dbReference type="EMBL" id="KAF5357019.1"/>
    </source>
</evidence>
<evidence type="ECO:0000313" key="3">
    <source>
        <dbReference type="Proteomes" id="UP000559027"/>
    </source>
</evidence>
<proteinExistence type="predicted"/>
<name>A0A8H5G286_9AGAR</name>
<keyword evidence="3" id="KW-1185">Reference proteome</keyword>
<dbReference type="Proteomes" id="UP000559027">
    <property type="component" value="Unassembled WGS sequence"/>
</dbReference>
<dbReference type="AlphaFoldDB" id="A0A8H5G286"/>
<comment type="caution">
    <text evidence="2">The sequence shown here is derived from an EMBL/GenBank/DDBJ whole genome shotgun (WGS) entry which is preliminary data.</text>
</comment>
<accession>A0A8H5G286</accession>
<feature type="coiled-coil region" evidence="1">
    <location>
        <begin position="93"/>
        <end position="134"/>
    </location>
</feature>
<reference evidence="2 3" key="1">
    <citation type="journal article" date="2020" name="ISME J.">
        <title>Uncovering the hidden diversity of litter-decomposition mechanisms in mushroom-forming fungi.</title>
        <authorList>
            <person name="Floudas D."/>
            <person name="Bentzer J."/>
            <person name="Ahren D."/>
            <person name="Johansson T."/>
            <person name="Persson P."/>
            <person name="Tunlid A."/>
        </authorList>
    </citation>
    <scope>NUCLEOTIDE SEQUENCE [LARGE SCALE GENOMIC DNA]</scope>
    <source>
        <strain evidence="2 3">CBS 146.42</strain>
    </source>
</reference>
<protein>
    <submittedName>
        <fullName evidence="2">Uncharacterized protein</fullName>
    </submittedName>
</protein>
<sequence length="149" mass="17880">MDPSSPPPLQWLEDLVTADLWPALETLQAKREENQELLKVYMEKMQELKEAQEELMKVKEWHKLLWEKVLRMLDMDLIKRSRNEDEEDIWEKLTQLNKGNEELTNENGRLEIELEHIKQRLSDQEQKLRSQAQKLAGTEMDVEFIFTMD</sequence>
<gene>
    <name evidence="2" type="ORF">D9756_006678</name>
</gene>
<evidence type="ECO:0000256" key="1">
    <source>
        <dbReference type="SAM" id="Coils"/>
    </source>
</evidence>
<organism evidence="2 3">
    <name type="scientific">Leucocoprinus leucothites</name>
    <dbReference type="NCBI Taxonomy" id="201217"/>
    <lineage>
        <taxon>Eukaryota</taxon>
        <taxon>Fungi</taxon>
        <taxon>Dikarya</taxon>
        <taxon>Basidiomycota</taxon>
        <taxon>Agaricomycotina</taxon>
        <taxon>Agaricomycetes</taxon>
        <taxon>Agaricomycetidae</taxon>
        <taxon>Agaricales</taxon>
        <taxon>Agaricineae</taxon>
        <taxon>Agaricaceae</taxon>
        <taxon>Leucocoprinus</taxon>
    </lineage>
</organism>